<proteinExistence type="predicted"/>
<evidence type="ECO:0000313" key="1">
    <source>
        <dbReference type="EMBL" id="KAI9911217.1"/>
    </source>
</evidence>
<accession>A0ACC0VYB6</accession>
<organism evidence="1 2">
    <name type="scientific">Peronosclerospora sorghi</name>
    <dbReference type="NCBI Taxonomy" id="230839"/>
    <lineage>
        <taxon>Eukaryota</taxon>
        <taxon>Sar</taxon>
        <taxon>Stramenopiles</taxon>
        <taxon>Oomycota</taxon>
        <taxon>Peronosporomycetes</taxon>
        <taxon>Peronosporales</taxon>
        <taxon>Peronosporaceae</taxon>
        <taxon>Peronosclerospora</taxon>
    </lineage>
</organism>
<reference evidence="1 2" key="1">
    <citation type="journal article" date="2022" name="bioRxiv">
        <title>The genome of the oomycete Peronosclerospora sorghi, a cosmopolitan pathogen of maize and sorghum, is inflated with dispersed pseudogenes.</title>
        <authorList>
            <person name="Fletcher K."/>
            <person name="Martin F."/>
            <person name="Isakeit T."/>
            <person name="Cavanaugh K."/>
            <person name="Magill C."/>
            <person name="Michelmore R."/>
        </authorList>
    </citation>
    <scope>NUCLEOTIDE SEQUENCE [LARGE SCALE GENOMIC DNA]</scope>
    <source>
        <strain evidence="1">P6</strain>
    </source>
</reference>
<name>A0ACC0VYB6_9STRA</name>
<dbReference type="EMBL" id="CM047584">
    <property type="protein sequence ID" value="KAI9911217.1"/>
    <property type="molecule type" value="Genomic_DNA"/>
</dbReference>
<protein>
    <submittedName>
        <fullName evidence="1">Uncharacterized protein</fullName>
    </submittedName>
</protein>
<dbReference type="Proteomes" id="UP001163321">
    <property type="component" value="Chromosome 5"/>
</dbReference>
<gene>
    <name evidence="1" type="ORF">PsorP6_009645</name>
</gene>
<keyword evidence="2" id="KW-1185">Reference proteome</keyword>
<evidence type="ECO:0000313" key="2">
    <source>
        <dbReference type="Proteomes" id="UP001163321"/>
    </source>
</evidence>
<comment type="caution">
    <text evidence="1">The sequence shown here is derived from an EMBL/GenBank/DDBJ whole genome shotgun (WGS) entry which is preliminary data.</text>
</comment>
<sequence>MTLSGRFLLRFVLTQVHGFGTHIRGTEIPLGVERHLERLLQGLGSESEQFRTFWPFSQASHEDRDGHIVRMRFLVHPCQQDLKLLDINLQVLSALTAPQERHLILENQIRRCVHVHELLLKDLPCWKHVRD</sequence>